<evidence type="ECO:0008006" key="3">
    <source>
        <dbReference type="Google" id="ProtNLM"/>
    </source>
</evidence>
<dbReference type="RefSeq" id="WP_134656451.1">
    <property type="nucleotide sequence ID" value="NZ_SCLP01000007.1"/>
</dbReference>
<dbReference type="AlphaFoldDB" id="A0A4Y8T4D0"/>
<proteinExistence type="predicted"/>
<dbReference type="PROSITE" id="PS51257">
    <property type="entry name" value="PROKAR_LIPOPROTEIN"/>
    <property type="match status" value="1"/>
</dbReference>
<evidence type="ECO:0000313" key="2">
    <source>
        <dbReference type="Proteomes" id="UP000297630"/>
    </source>
</evidence>
<protein>
    <recommendedName>
        <fullName evidence="3">Lipoprotein</fullName>
    </recommendedName>
</protein>
<gene>
    <name evidence="1" type="ORF">EQ803_16215</name>
</gene>
<reference evidence="1 2" key="1">
    <citation type="submission" date="2019-01" db="EMBL/GenBank/DDBJ databases">
        <title>Draft genome sequence of Bacillus sp. DPC6431.</title>
        <authorList>
            <person name="Arbulu S."/>
            <person name="Murphy K."/>
            <person name="O'Sullivan O."/>
            <person name="Rea M.C."/>
            <person name="Hill C."/>
            <person name="Ross R.P."/>
        </authorList>
    </citation>
    <scope>NUCLEOTIDE SEQUENCE [LARGE SCALE GENOMIC DNA]</scope>
    <source>
        <strain evidence="1 2">DPC6431</strain>
    </source>
</reference>
<accession>A0A4Y8T4D0</accession>
<dbReference type="EMBL" id="SCLP01000007">
    <property type="protein sequence ID" value="TFF45810.1"/>
    <property type="molecule type" value="Genomic_DNA"/>
</dbReference>
<comment type="caution">
    <text evidence="1">The sequence shown here is derived from an EMBL/GenBank/DDBJ whole genome shotgun (WGS) entry which is preliminary data.</text>
</comment>
<evidence type="ECO:0000313" key="1">
    <source>
        <dbReference type="EMBL" id="TFF45810.1"/>
    </source>
</evidence>
<organism evidence="1 2">
    <name type="scientific">Bacillus thuringiensis</name>
    <dbReference type="NCBI Taxonomy" id="1428"/>
    <lineage>
        <taxon>Bacteria</taxon>
        <taxon>Bacillati</taxon>
        <taxon>Bacillota</taxon>
        <taxon>Bacilli</taxon>
        <taxon>Bacillales</taxon>
        <taxon>Bacillaceae</taxon>
        <taxon>Bacillus</taxon>
        <taxon>Bacillus cereus group</taxon>
    </lineage>
</organism>
<sequence>MKKYLTPFTALFLTIGLVGCESSINQEHKKVQGEQQQEKTNQPTSSLPDDVIKFTNAYRNIINNPNLNGNPIHIPENLNIVQEENSSNQKMYKVYFLNEQIKDDFRNSRFFNILLNDKKDGIQKIVYSGPMDLNTFYVSLGALNLLKNPLIDEFSNQVDLYLNKQDLAPFDEHVQSRGWDINVQFNISPSIPPMSFILEKIEKTS</sequence>
<dbReference type="Proteomes" id="UP000297630">
    <property type="component" value="Unassembled WGS sequence"/>
</dbReference>
<name>A0A4Y8T4D0_BACTU</name>